<evidence type="ECO:0000313" key="5">
    <source>
        <dbReference type="EMBL" id="AEK29994.1"/>
    </source>
</evidence>
<reference evidence="5 6" key="1">
    <citation type="journal article" date="2011" name="J. Bacteriol.">
        <title>Genome Sequence of the Probiotic Strain Bifidobacterium animalis subsp. lactis CNCM I-2494.</title>
        <authorList>
            <person name="Chervaux C."/>
            <person name="Grimaldi C."/>
            <person name="Bolotin A."/>
            <person name="Quinquis B."/>
            <person name="Legrain-Raspaud S."/>
            <person name="van Hylckama Vlieg J.E."/>
            <person name="Denariaz G."/>
            <person name="Smokvina T."/>
        </authorList>
    </citation>
    <scope>NUCLEOTIDE SEQUENCE [LARGE SCALE GENOMIC DNA]</scope>
    <source>
        <strain evidence="5 6">CNCM I-2494</strain>
    </source>
</reference>
<protein>
    <recommendedName>
        <fullName evidence="3">Single-stranded DNA-binding protein</fullName>
    </recommendedName>
</protein>
<dbReference type="KEGG" id="bnm:BALAC2494_00591"/>
<dbReference type="InterPro" id="IPR012340">
    <property type="entry name" value="NA-bd_OB-fold"/>
</dbReference>
<feature type="compositionally biased region" description="Polar residues" evidence="4">
    <location>
        <begin position="126"/>
        <end position="139"/>
    </location>
</feature>
<proteinExistence type="predicted"/>
<evidence type="ECO:0000256" key="2">
    <source>
        <dbReference type="PROSITE-ProRule" id="PRU00252"/>
    </source>
</evidence>
<dbReference type="NCBIfam" id="TIGR00621">
    <property type="entry name" value="ssb"/>
    <property type="match status" value="1"/>
</dbReference>
<gene>
    <name evidence="5" type="ORF">BALAC2494_00591</name>
</gene>
<evidence type="ECO:0000256" key="1">
    <source>
        <dbReference type="ARBA" id="ARBA00023125"/>
    </source>
</evidence>
<dbReference type="InterPro" id="IPR000424">
    <property type="entry name" value="Primosome_PriB/ssb"/>
</dbReference>
<organism evidence="5 6">
    <name type="scientific">Bifidobacterium animalis subsp. lactis CNCM I-2494</name>
    <dbReference type="NCBI Taxonomy" id="1042403"/>
    <lineage>
        <taxon>Bacteria</taxon>
        <taxon>Bacillati</taxon>
        <taxon>Actinomycetota</taxon>
        <taxon>Actinomycetes</taxon>
        <taxon>Bifidobacteriales</taxon>
        <taxon>Bifidobacteriaceae</taxon>
        <taxon>Bifidobacterium</taxon>
    </lineage>
</organism>
<feature type="compositionally biased region" description="Low complexity" evidence="4">
    <location>
        <begin position="145"/>
        <end position="158"/>
    </location>
</feature>
<dbReference type="Gene3D" id="2.40.50.140">
    <property type="entry name" value="Nucleic acid-binding proteins"/>
    <property type="match status" value="1"/>
</dbReference>
<dbReference type="Pfam" id="PF00436">
    <property type="entry name" value="SSB"/>
    <property type="match status" value="1"/>
</dbReference>
<accession>A0A806FLM5</accession>
<dbReference type="GeneID" id="29696286"/>
<dbReference type="AlphaFoldDB" id="A0A806FLM5"/>
<keyword evidence="1 2" id="KW-0238">DNA-binding</keyword>
<evidence type="ECO:0000313" key="6">
    <source>
        <dbReference type="Proteomes" id="UP000008394"/>
    </source>
</evidence>
<dbReference type="InterPro" id="IPR011344">
    <property type="entry name" value="ssDNA-bd"/>
</dbReference>
<feature type="compositionally biased region" description="Basic and acidic residues" evidence="4">
    <location>
        <begin position="216"/>
        <end position="240"/>
    </location>
</feature>
<name>A0A806FLM5_BIFAN</name>
<evidence type="ECO:0000256" key="3">
    <source>
        <dbReference type="RuleBase" id="RU000524"/>
    </source>
</evidence>
<evidence type="ECO:0000256" key="4">
    <source>
        <dbReference type="SAM" id="MobiDB-lite"/>
    </source>
</evidence>
<dbReference type="GO" id="GO:0006260">
    <property type="term" value="P:DNA replication"/>
    <property type="evidence" value="ECO:0007669"/>
    <property type="project" value="InterPro"/>
</dbReference>
<dbReference type="SUPFAM" id="SSF50249">
    <property type="entry name" value="Nucleic acid-binding proteins"/>
    <property type="match status" value="1"/>
</dbReference>
<dbReference type="GO" id="GO:0003697">
    <property type="term" value="F:single-stranded DNA binding"/>
    <property type="evidence" value="ECO:0007669"/>
    <property type="project" value="InterPro"/>
</dbReference>
<sequence length="240" mass="26101">MALQQGAVTITGYLGADPQQYGRNPSRPACTFRLGSTRRYQDRNGVWQQLPTTWLTVKAFRGLAANIMQSLHRGDPAIVTGLLNTEQWRDEQGVDHSRLVLEASNVGLDLNYVVTMSMRTPREGYTGQQAPSQMASDEQGSPMRPQTQQATSAAPQSTLSRSSMAPGDDGGNPVDPFNQMPPDCLSPDAAASMPQQGDQRDAALEPLVGNGMPPQDLEHGCATDTTNSRKEVRPEDQDEF</sequence>
<dbReference type="RefSeq" id="WP_004218762.1">
    <property type="nucleotide sequence ID" value="NC_017215.1"/>
</dbReference>
<dbReference type="EMBL" id="CP002915">
    <property type="protein sequence ID" value="AEK29994.1"/>
    <property type="molecule type" value="Genomic_DNA"/>
</dbReference>
<dbReference type="PROSITE" id="PS50935">
    <property type="entry name" value="SSB"/>
    <property type="match status" value="1"/>
</dbReference>
<dbReference type="CDD" id="cd04496">
    <property type="entry name" value="SSB_OBF"/>
    <property type="match status" value="1"/>
</dbReference>
<dbReference type="Proteomes" id="UP000008394">
    <property type="component" value="Chromosome"/>
</dbReference>
<feature type="region of interest" description="Disordered" evidence="4">
    <location>
        <begin position="122"/>
        <end position="240"/>
    </location>
</feature>